<name>A0A940IH00_9BACT</name>
<dbReference type="Pfam" id="PF12773">
    <property type="entry name" value="DZR"/>
    <property type="match status" value="1"/>
</dbReference>
<feature type="transmembrane region" description="Helical" evidence="5">
    <location>
        <begin position="70"/>
        <end position="88"/>
    </location>
</feature>
<dbReference type="Pfam" id="PF05154">
    <property type="entry name" value="TM2"/>
    <property type="match status" value="1"/>
</dbReference>
<evidence type="ECO:0000313" key="8">
    <source>
        <dbReference type="EMBL" id="MBO8454449.1"/>
    </source>
</evidence>
<keyword evidence="4 5" id="KW-0472">Membrane</keyword>
<evidence type="ECO:0000256" key="3">
    <source>
        <dbReference type="ARBA" id="ARBA00022989"/>
    </source>
</evidence>
<comment type="subcellular location">
    <subcellularLocation>
        <location evidence="1">Membrane</location>
        <topology evidence="1">Multi-pass membrane protein</topology>
    </subcellularLocation>
</comment>
<evidence type="ECO:0000256" key="1">
    <source>
        <dbReference type="ARBA" id="ARBA00004141"/>
    </source>
</evidence>
<keyword evidence="3 5" id="KW-1133">Transmembrane helix</keyword>
<evidence type="ECO:0000256" key="2">
    <source>
        <dbReference type="ARBA" id="ARBA00022692"/>
    </source>
</evidence>
<dbReference type="EMBL" id="JADIMJ010000105">
    <property type="protein sequence ID" value="MBO8454449.1"/>
    <property type="molecule type" value="Genomic_DNA"/>
</dbReference>
<feature type="domain" description="TM2" evidence="6">
    <location>
        <begin position="65"/>
        <end position="112"/>
    </location>
</feature>
<organism evidence="8 9">
    <name type="scientific">Candidatus Cryptobacteroides gallistercoris</name>
    <dbReference type="NCBI Taxonomy" id="2840765"/>
    <lineage>
        <taxon>Bacteria</taxon>
        <taxon>Pseudomonadati</taxon>
        <taxon>Bacteroidota</taxon>
        <taxon>Bacteroidia</taxon>
        <taxon>Bacteroidales</taxon>
        <taxon>Candidatus Cryptobacteroides</taxon>
    </lineage>
</organism>
<proteinExistence type="predicted"/>
<dbReference type="AlphaFoldDB" id="A0A940IH00"/>
<evidence type="ECO:0000256" key="4">
    <source>
        <dbReference type="ARBA" id="ARBA00023136"/>
    </source>
</evidence>
<reference evidence="8" key="1">
    <citation type="submission" date="2020-10" db="EMBL/GenBank/DDBJ databases">
        <authorList>
            <person name="Gilroy R."/>
        </authorList>
    </citation>
    <scope>NUCLEOTIDE SEQUENCE</scope>
    <source>
        <strain evidence="8">F1-3629</strain>
    </source>
</reference>
<evidence type="ECO:0000256" key="5">
    <source>
        <dbReference type="SAM" id="Phobius"/>
    </source>
</evidence>
<comment type="caution">
    <text evidence="8">The sequence shown here is derived from an EMBL/GenBank/DDBJ whole genome shotgun (WGS) entry which is preliminary data.</text>
</comment>
<dbReference type="GO" id="GO:0016020">
    <property type="term" value="C:membrane"/>
    <property type="evidence" value="ECO:0007669"/>
    <property type="project" value="UniProtKB-SubCell"/>
</dbReference>
<evidence type="ECO:0000259" key="7">
    <source>
        <dbReference type="Pfam" id="PF12773"/>
    </source>
</evidence>
<accession>A0A940IH00</accession>
<dbReference type="Proteomes" id="UP000771749">
    <property type="component" value="Unassembled WGS sequence"/>
</dbReference>
<dbReference type="InterPro" id="IPR007829">
    <property type="entry name" value="TM2"/>
</dbReference>
<gene>
    <name evidence="8" type="ORF">IAC07_07005</name>
</gene>
<evidence type="ECO:0000259" key="6">
    <source>
        <dbReference type="Pfam" id="PF05154"/>
    </source>
</evidence>
<feature type="domain" description="DZANK-type" evidence="7">
    <location>
        <begin position="6"/>
        <end position="51"/>
    </location>
</feature>
<reference evidence="8" key="2">
    <citation type="journal article" date="2021" name="PeerJ">
        <title>Extensive microbial diversity within the chicken gut microbiome revealed by metagenomics and culture.</title>
        <authorList>
            <person name="Gilroy R."/>
            <person name="Ravi A."/>
            <person name="Getino M."/>
            <person name="Pursley I."/>
            <person name="Horton D.L."/>
            <person name="Alikhan N.F."/>
            <person name="Baker D."/>
            <person name="Gharbi K."/>
            <person name="Hall N."/>
            <person name="Watson M."/>
            <person name="Adriaenssens E.M."/>
            <person name="Foster-Nyarko E."/>
            <person name="Jarju S."/>
            <person name="Secka A."/>
            <person name="Antonio M."/>
            <person name="Oren A."/>
            <person name="Chaudhuri R.R."/>
            <person name="La Ragione R."/>
            <person name="Hildebrand F."/>
            <person name="Pallen M.J."/>
        </authorList>
    </citation>
    <scope>NUCLEOTIDE SEQUENCE</scope>
    <source>
        <strain evidence="8">F1-3629</strain>
    </source>
</reference>
<evidence type="ECO:0000313" key="9">
    <source>
        <dbReference type="Proteomes" id="UP000771749"/>
    </source>
</evidence>
<sequence>MALINCKDCGQQISDAARFCPHCGAPVVRDVYCPKCGTKVPENVKFCPNCGEVMPQTASSGGPKMKKDKVTAGIFALLLGTLGVQYFYLGKVSAGVLSIVLSLFTCGIWPVLMFIQGILMLTMTDEAFNEKYVDTDKSFPIY</sequence>
<feature type="transmembrane region" description="Helical" evidence="5">
    <location>
        <begin position="94"/>
        <end position="115"/>
    </location>
</feature>
<dbReference type="InterPro" id="IPR025874">
    <property type="entry name" value="DZR"/>
</dbReference>
<keyword evidence="2 5" id="KW-0812">Transmembrane</keyword>
<protein>
    <submittedName>
        <fullName evidence="8">TM2 domain-containing protein</fullName>
    </submittedName>
</protein>